<dbReference type="GO" id="GO:0004615">
    <property type="term" value="F:phosphomannomutase activity"/>
    <property type="evidence" value="ECO:0007669"/>
    <property type="project" value="UniProtKB-EC"/>
</dbReference>
<evidence type="ECO:0000259" key="8">
    <source>
        <dbReference type="Pfam" id="PF00408"/>
    </source>
</evidence>
<evidence type="ECO:0000256" key="1">
    <source>
        <dbReference type="ARBA" id="ARBA00001946"/>
    </source>
</evidence>
<accession>E6SIN4</accession>
<keyword evidence="6 12" id="KW-0413">Isomerase</keyword>
<protein>
    <submittedName>
        <fullName evidence="12">Phosphomannomutase</fullName>
        <ecNumber evidence="12">5.4.2.8</ecNumber>
    </submittedName>
</protein>
<dbReference type="EMBL" id="CP002344">
    <property type="protein sequence ID" value="ADU51978.1"/>
    <property type="molecule type" value="Genomic_DNA"/>
</dbReference>
<keyword evidence="5 7" id="KW-0460">Magnesium</keyword>
<dbReference type="AlphaFoldDB" id="E6SIN4"/>
<dbReference type="InterPro" id="IPR016055">
    <property type="entry name" value="A-D-PHexomutase_a/b/a-I/II/III"/>
</dbReference>
<reference evidence="13" key="2">
    <citation type="journal article" date="2010" name="Stand. Genomic Sci.">
        <title>Complete genome sequence of Thermaerobacter marianensis type strain (7p75aT).</title>
        <authorList>
            <person name="Han C."/>
            <person name="Gu W."/>
            <person name="Zhang X."/>
            <person name="Lapidus A."/>
            <person name="Nolan M."/>
            <person name="Copeland A."/>
            <person name="Lucas S."/>
            <person name="Glavina Del Rio T."/>
            <person name="Tice H."/>
            <person name="Cheng J."/>
            <person name="Tapia R."/>
            <person name="Goodwin L."/>
            <person name="Pitluck S."/>
            <person name="Pagani I."/>
            <person name="Ivanova N."/>
            <person name="Mavromatis K."/>
            <person name="Mikhailova N."/>
            <person name="Pati A."/>
            <person name="Chen A."/>
            <person name="Palaniappan K."/>
            <person name="Land M."/>
            <person name="Hauser L."/>
            <person name="Chang Y."/>
            <person name="Jeffries C."/>
            <person name="Schneider S."/>
            <person name="Rohde M."/>
            <person name="Goker M."/>
            <person name="Pukall R."/>
            <person name="Woyke T."/>
            <person name="Bristow J."/>
            <person name="Eisen J."/>
            <person name="Markowitz V."/>
            <person name="Hugenholtz P."/>
            <person name="Kyrpides N."/>
            <person name="Klenk H."/>
            <person name="Detter J."/>
        </authorList>
    </citation>
    <scope>NUCLEOTIDE SEQUENCE [LARGE SCALE GENOMIC DNA]</scope>
    <source>
        <strain evidence="13">ATCC 700841 / DSM 12885 / JCM 10246 / 7p75a</strain>
    </source>
</reference>
<reference evidence="12 13" key="1">
    <citation type="journal article" date="2010" name="Stand. Genomic Sci.">
        <title>Complete genome sequence of Thermaerobacter marianensis type strain (7p75a).</title>
        <authorList>
            <person name="Han C."/>
            <person name="Gu W."/>
            <person name="Zhang X."/>
            <person name="Lapidus A."/>
            <person name="Nolan M."/>
            <person name="Copeland A."/>
            <person name="Lucas S."/>
            <person name="Del Rio T.G."/>
            <person name="Tice H."/>
            <person name="Cheng J.F."/>
            <person name="Tapia R."/>
            <person name="Goodwin L."/>
            <person name="Pitluck S."/>
            <person name="Pagani I."/>
            <person name="Ivanova N."/>
            <person name="Mavromatis K."/>
            <person name="Mikhailova N."/>
            <person name="Pati A."/>
            <person name="Chen A."/>
            <person name="Palaniappan K."/>
            <person name="Land M."/>
            <person name="Hauser L."/>
            <person name="Chang Y.J."/>
            <person name="Jeffries C.D."/>
            <person name="Schneider S."/>
            <person name="Rohde M."/>
            <person name="Goker M."/>
            <person name="Pukall R."/>
            <person name="Woyke T."/>
            <person name="Bristow J."/>
            <person name="Eisen J.A."/>
            <person name="Markowitz V."/>
            <person name="Hugenholtz P."/>
            <person name="Kyrpides N.C."/>
            <person name="Klenk H.P."/>
            <person name="Detter J.C."/>
        </authorList>
    </citation>
    <scope>NUCLEOTIDE SEQUENCE [LARGE SCALE GENOMIC DNA]</scope>
    <source>
        <strain evidence="13">ATCC 700841 / DSM 12885 / JCM 10246 / 7p75a</strain>
    </source>
</reference>
<feature type="domain" description="Alpha-D-phosphohexomutase alpha/beta/alpha" evidence="9">
    <location>
        <begin position="112"/>
        <end position="233"/>
    </location>
</feature>
<evidence type="ECO:0000256" key="7">
    <source>
        <dbReference type="RuleBase" id="RU004326"/>
    </source>
</evidence>
<dbReference type="Gene3D" id="3.40.120.10">
    <property type="entry name" value="Alpha-D-Glucose-1,6-Bisphosphate, subunit A, domain 3"/>
    <property type="match status" value="3"/>
</dbReference>
<keyword evidence="13" id="KW-1185">Reference proteome</keyword>
<dbReference type="InterPro" id="IPR005841">
    <property type="entry name" value="Alpha-D-phosphohexomutase_SF"/>
</dbReference>
<dbReference type="Gene3D" id="2.60.120.10">
    <property type="entry name" value="Jelly Rolls"/>
    <property type="match status" value="1"/>
</dbReference>
<dbReference type="Pfam" id="PF00408">
    <property type="entry name" value="PGM_PMM_IV"/>
    <property type="match status" value="1"/>
</dbReference>
<keyword evidence="3" id="KW-0597">Phosphoprotein</keyword>
<dbReference type="STRING" id="644966.Tmar_1881"/>
<dbReference type="InterPro" id="IPR005844">
    <property type="entry name" value="A-D-PHexomutase_a/b/a-I"/>
</dbReference>
<dbReference type="PROSITE" id="PS00710">
    <property type="entry name" value="PGM_PMM"/>
    <property type="match status" value="1"/>
</dbReference>
<dbReference type="EC" id="5.4.2.8" evidence="12"/>
<dbReference type="RefSeq" id="WP_013496279.1">
    <property type="nucleotide sequence ID" value="NC_014831.1"/>
</dbReference>
<dbReference type="InterPro" id="IPR005843">
    <property type="entry name" value="A-D-PHexomutase_C"/>
</dbReference>
<dbReference type="PANTHER" id="PTHR43771:SF2">
    <property type="entry name" value="PHOSPHOMANNOMUTASE_PHOSPHOGLUCOMUTASE"/>
    <property type="match status" value="1"/>
</dbReference>
<dbReference type="HOGENOM" id="CLU_016950_9_1_9"/>
<proteinExistence type="inferred from homology"/>
<dbReference type="Gene3D" id="3.30.310.50">
    <property type="entry name" value="Alpha-D-phosphohexomutase, C-terminal domain"/>
    <property type="match status" value="1"/>
</dbReference>
<feature type="domain" description="Alpha-D-phosphohexomutase alpha/beta/alpha" evidence="10">
    <location>
        <begin position="260"/>
        <end position="357"/>
    </location>
</feature>
<dbReference type="InterPro" id="IPR016066">
    <property type="entry name" value="A-D-PHexomutase_CS"/>
</dbReference>
<evidence type="ECO:0000259" key="11">
    <source>
        <dbReference type="Pfam" id="PF02880"/>
    </source>
</evidence>
<dbReference type="InterPro" id="IPR011051">
    <property type="entry name" value="RmlC_Cupin_sf"/>
</dbReference>
<dbReference type="Pfam" id="PF02878">
    <property type="entry name" value="PGM_PMM_I"/>
    <property type="match status" value="1"/>
</dbReference>
<evidence type="ECO:0000259" key="10">
    <source>
        <dbReference type="Pfam" id="PF02879"/>
    </source>
</evidence>
<dbReference type="CDD" id="cd03089">
    <property type="entry name" value="PMM_PGM"/>
    <property type="match status" value="1"/>
</dbReference>
<name>E6SIN4_THEM7</name>
<evidence type="ECO:0000256" key="3">
    <source>
        <dbReference type="ARBA" id="ARBA00022553"/>
    </source>
</evidence>
<feature type="domain" description="Alpha-D-phosphohexomutase C-terminal" evidence="8">
    <location>
        <begin position="477"/>
        <end position="550"/>
    </location>
</feature>
<dbReference type="InterPro" id="IPR005845">
    <property type="entry name" value="A-D-PHexomutase_a/b/a-II"/>
</dbReference>
<dbReference type="Pfam" id="PF02879">
    <property type="entry name" value="PGM_PMM_II"/>
    <property type="match status" value="1"/>
</dbReference>
<dbReference type="PRINTS" id="PR00509">
    <property type="entry name" value="PGMPMM"/>
</dbReference>
<evidence type="ECO:0000313" key="12">
    <source>
        <dbReference type="EMBL" id="ADU51978.1"/>
    </source>
</evidence>
<dbReference type="SUPFAM" id="SSF53738">
    <property type="entry name" value="Phosphoglucomutase, first 3 domains"/>
    <property type="match status" value="3"/>
</dbReference>
<dbReference type="InterPro" id="IPR036900">
    <property type="entry name" value="A-D-PHexomutase_C_sf"/>
</dbReference>
<evidence type="ECO:0000313" key="13">
    <source>
        <dbReference type="Proteomes" id="UP000008915"/>
    </source>
</evidence>
<dbReference type="SUPFAM" id="SSF55957">
    <property type="entry name" value="Phosphoglucomutase, C-terminal domain"/>
    <property type="match status" value="1"/>
</dbReference>
<dbReference type="GO" id="GO:0005975">
    <property type="term" value="P:carbohydrate metabolic process"/>
    <property type="evidence" value="ECO:0007669"/>
    <property type="project" value="InterPro"/>
</dbReference>
<evidence type="ECO:0000256" key="6">
    <source>
        <dbReference type="ARBA" id="ARBA00023235"/>
    </source>
</evidence>
<evidence type="ECO:0000256" key="2">
    <source>
        <dbReference type="ARBA" id="ARBA00010231"/>
    </source>
</evidence>
<dbReference type="KEGG" id="tmr:Tmar_1881"/>
<feature type="domain" description="Alpha-D-phosphohexomutase alpha/beta/alpha" evidence="11">
    <location>
        <begin position="361"/>
        <end position="471"/>
    </location>
</feature>
<dbReference type="eggNOG" id="COG1109">
    <property type="taxonomic scope" value="Bacteria"/>
</dbReference>
<dbReference type="InterPro" id="IPR014710">
    <property type="entry name" value="RmlC-like_jellyroll"/>
</dbReference>
<evidence type="ECO:0000256" key="4">
    <source>
        <dbReference type="ARBA" id="ARBA00022723"/>
    </source>
</evidence>
<keyword evidence="4 7" id="KW-0479">Metal-binding</keyword>
<comment type="similarity">
    <text evidence="2 7">Belongs to the phosphohexose mutase family.</text>
</comment>
<dbReference type="PANTHER" id="PTHR43771">
    <property type="entry name" value="PHOSPHOMANNOMUTASE"/>
    <property type="match status" value="1"/>
</dbReference>
<evidence type="ECO:0000256" key="5">
    <source>
        <dbReference type="ARBA" id="ARBA00022842"/>
    </source>
</evidence>
<dbReference type="Proteomes" id="UP000008915">
    <property type="component" value="Chromosome"/>
</dbReference>
<dbReference type="GO" id="GO:0000287">
    <property type="term" value="F:magnesium ion binding"/>
    <property type="evidence" value="ECO:0007669"/>
    <property type="project" value="InterPro"/>
</dbReference>
<dbReference type="Pfam" id="PF02880">
    <property type="entry name" value="PGM_PMM_III"/>
    <property type="match status" value="1"/>
</dbReference>
<organism evidence="12 13">
    <name type="scientific">Thermaerobacter marianensis (strain ATCC 700841 / DSM 12885 / JCM 10246 / 7p75a)</name>
    <dbReference type="NCBI Taxonomy" id="644966"/>
    <lineage>
        <taxon>Bacteria</taxon>
        <taxon>Bacillati</taxon>
        <taxon>Bacillota</taxon>
        <taxon>Clostridia</taxon>
        <taxon>Eubacteriales</taxon>
        <taxon>Clostridiales Family XVII. Incertae Sedis</taxon>
        <taxon>Thermaerobacter</taxon>
    </lineage>
</organism>
<sequence length="565" mass="61885">MEREWGREIRYAVNGRYAGKILEVRAGHALGPEDGRHGRESLYFRKGSGKLVLGERVLAIEPGLAVTVEAGAPYRIEAATDLEVLKLSALEPGEEPGGGGAGGEEAALPRGIFREYDIRGVYGKTLTEETALLVGRAFGTLAREQGHRQVLVGRDNRLSSPALARALIRGLCEAGVDVADIGQVVTPVLYWARIFYGIDPAVMVTASHNPPDENGFKVALGPGTLYGEAIQDLYRRARAARSMAPARTPGRVRLLNPIPAYIEMIAGRIALDRPLKVVVDAGNGSAGPIAPALYRRLGCEVVELYCESDSTFPHHHPDPVRPENLQDLIRAVRDTGADLGLAFDGDADRLGVVDDRGQILWGDQLMILFWREILPRFPGTPAIVEVKCSQALVEEIERLGGKPFFYRTGHSYIKAKLKETGAPFTGEMSGHLFFADEYHGFDDALYAGARLLRLVARAGEPLSALWADVPRYPSTPEVRVPCPDERKQEVVAAVRAHFKDRYPVIDVDGARVLFPGGWGLVRASNTQPVLVVRCEGRTEGDLERIKAEMEAVLRRFPDVGPVRWE</sequence>
<dbReference type="SUPFAM" id="SSF51182">
    <property type="entry name" value="RmlC-like cupins"/>
    <property type="match status" value="1"/>
</dbReference>
<comment type="cofactor">
    <cofactor evidence="1">
        <name>Mg(2+)</name>
        <dbReference type="ChEBI" id="CHEBI:18420"/>
    </cofactor>
</comment>
<evidence type="ECO:0000259" key="9">
    <source>
        <dbReference type="Pfam" id="PF02878"/>
    </source>
</evidence>
<dbReference type="InterPro" id="IPR005846">
    <property type="entry name" value="A-D-PHexomutase_a/b/a-III"/>
</dbReference>
<gene>
    <name evidence="12" type="ordered locus">Tmar_1881</name>
</gene>